<protein>
    <submittedName>
        <fullName evidence="1">Uncharacterized protein</fullName>
    </submittedName>
</protein>
<name>A0ACC2NJK3_9HYME</name>
<keyword evidence="2" id="KW-1185">Reference proteome</keyword>
<accession>A0ACC2NJK3</accession>
<proteinExistence type="predicted"/>
<comment type="caution">
    <text evidence="1">The sequence shown here is derived from an EMBL/GenBank/DDBJ whole genome shotgun (WGS) entry which is preliminary data.</text>
</comment>
<evidence type="ECO:0000313" key="2">
    <source>
        <dbReference type="Proteomes" id="UP001239111"/>
    </source>
</evidence>
<reference evidence="1" key="1">
    <citation type="submission" date="2023-04" db="EMBL/GenBank/DDBJ databases">
        <title>A chromosome-level genome assembly of the parasitoid wasp Eretmocerus hayati.</title>
        <authorList>
            <person name="Zhong Y."/>
            <person name="Liu S."/>
            <person name="Liu Y."/>
        </authorList>
    </citation>
    <scope>NUCLEOTIDE SEQUENCE</scope>
    <source>
        <strain evidence="1">ZJU_SS_LIU_2023</strain>
    </source>
</reference>
<sequence>MLIKLAKIIGCSSEHPLYPSKNLLEHPPKSSWRCAKPNEVMATVVFQLQDSSSITGLEVGNYRSCIVIVEASTTDEPDKWIPIVNHQFLSHDEAANSKFRAQVQHFTKRDLDLETIKLKFDRVKITCMQSANPRELFGLEFIILKTEVTVDLGLDVFGRFKLKNKDKGVQELKDKYVRLFDNKTNYKDDLKKKISEKGLENFVKKQVENREPKKRPILEQMEEKAEVSKANSDTLDDSDSSKSKLDDELGKGNNLPLKKGDHQSSAPVSRTLFGDVIPNSTPKKSSISKWKKNDINSPCSQKKPPTTKNPTSNYRESSNKESCMVCSSKSDSFCQKCKLLSESETVAGHSAQTTAKRLKLHKQFNKLFEDISFSLSGYVNPQRDEIRRKALKMGAKYVADPNITNKRCTHLICAFKNTPKSQQLKGHCKVVGHRFVEDCYDKKKRIPWRKYALDSKEQTLPESEEEVDGDATRAPSIYDQDTDNSDCDY</sequence>
<gene>
    <name evidence="1" type="ORF">QAD02_002070</name>
</gene>
<evidence type="ECO:0000313" key="1">
    <source>
        <dbReference type="EMBL" id="KAJ8670811.1"/>
    </source>
</evidence>
<dbReference type="Proteomes" id="UP001239111">
    <property type="component" value="Chromosome 3"/>
</dbReference>
<organism evidence="1 2">
    <name type="scientific">Eretmocerus hayati</name>
    <dbReference type="NCBI Taxonomy" id="131215"/>
    <lineage>
        <taxon>Eukaryota</taxon>
        <taxon>Metazoa</taxon>
        <taxon>Ecdysozoa</taxon>
        <taxon>Arthropoda</taxon>
        <taxon>Hexapoda</taxon>
        <taxon>Insecta</taxon>
        <taxon>Pterygota</taxon>
        <taxon>Neoptera</taxon>
        <taxon>Endopterygota</taxon>
        <taxon>Hymenoptera</taxon>
        <taxon>Apocrita</taxon>
        <taxon>Proctotrupomorpha</taxon>
        <taxon>Chalcidoidea</taxon>
        <taxon>Aphelinidae</taxon>
        <taxon>Aphelininae</taxon>
        <taxon>Eretmocerus</taxon>
    </lineage>
</organism>
<dbReference type="EMBL" id="CM056743">
    <property type="protein sequence ID" value="KAJ8670811.1"/>
    <property type="molecule type" value="Genomic_DNA"/>
</dbReference>